<evidence type="ECO:0000313" key="2">
    <source>
        <dbReference type="EMBL" id="EGT41646.1"/>
    </source>
</evidence>
<name>G0P0A9_CAEBE</name>
<dbReference type="HOGENOM" id="CLU_2591893_0_0_1"/>
<evidence type="ECO:0000256" key="1">
    <source>
        <dbReference type="SAM" id="Phobius"/>
    </source>
</evidence>
<dbReference type="Proteomes" id="UP000008068">
    <property type="component" value="Unassembled WGS sequence"/>
</dbReference>
<keyword evidence="1" id="KW-0812">Transmembrane</keyword>
<sequence>MSSDVEVDEEDGKPSPILYLWLCIPVALLIIFIATYKYYHRKRKETIIPTRFPFVENLPGAYHYEFDGNVVNLECGISEV</sequence>
<keyword evidence="3" id="KW-1185">Reference proteome</keyword>
<feature type="transmembrane region" description="Helical" evidence="1">
    <location>
        <begin position="18"/>
        <end position="39"/>
    </location>
</feature>
<dbReference type="EMBL" id="GL379997">
    <property type="protein sequence ID" value="EGT41646.1"/>
    <property type="molecule type" value="Genomic_DNA"/>
</dbReference>
<keyword evidence="1" id="KW-1133">Transmembrane helix</keyword>
<proteinExistence type="predicted"/>
<dbReference type="AlphaFoldDB" id="G0P0A9"/>
<reference evidence="3" key="1">
    <citation type="submission" date="2011-07" db="EMBL/GenBank/DDBJ databases">
        <authorList>
            <consortium name="Caenorhabditis brenneri Sequencing and Analysis Consortium"/>
            <person name="Wilson R.K."/>
        </authorList>
    </citation>
    <scope>NUCLEOTIDE SEQUENCE [LARGE SCALE GENOMIC DNA]</scope>
    <source>
        <strain evidence="3">PB2801</strain>
    </source>
</reference>
<evidence type="ECO:0000313" key="3">
    <source>
        <dbReference type="Proteomes" id="UP000008068"/>
    </source>
</evidence>
<organism evidence="3">
    <name type="scientific">Caenorhabditis brenneri</name>
    <name type="common">Nematode worm</name>
    <dbReference type="NCBI Taxonomy" id="135651"/>
    <lineage>
        <taxon>Eukaryota</taxon>
        <taxon>Metazoa</taxon>
        <taxon>Ecdysozoa</taxon>
        <taxon>Nematoda</taxon>
        <taxon>Chromadorea</taxon>
        <taxon>Rhabditida</taxon>
        <taxon>Rhabditina</taxon>
        <taxon>Rhabditomorpha</taxon>
        <taxon>Rhabditoidea</taxon>
        <taxon>Rhabditidae</taxon>
        <taxon>Peloderinae</taxon>
        <taxon>Caenorhabditis</taxon>
    </lineage>
</organism>
<accession>G0P0A9</accession>
<protein>
    <submittedName>
        <fullName evidence="2">Uncharacterized protein</fullName>
    </submittedName>
</protein>
<gene>
    <name evidence="2" type="ORF">CAEBREN_31523</name>
</gene>
<keyword evidence="1" id="KW-0472">Membrane</keyword>
<dbReference type="InParanoid" id="G0P0A9"/>